<dbReference type="PANTHER" id="PTHR34203:SF15">
    <property type="entry name" value="SLL1173 PROTEIN"/>
    <property type="match status" value="1"/>
</dbReference>
<dbReference type="GO" id="GO:0032259">
    <property type="term" value="P:methylation"/>
    <property type="evidence" value="ECO:0007669"/>
    <property type="project" value="UniProtKB-KW"/>
</dbReference>
<dbReference type="Pfam" id="PF05050">
    <property type="entry name" value="Methyltransf_21"/>
    <property type="match status" value="1"/>
</dbReference>
<gene>
    <name evidence="2" type="ORF">ACFQ3Q_05630</name>
</gene>
<dbReference type="SUPFAM" id="SSF53335">
    <property type="entry name" value="S-adenosyl-L-methionine-dependent methyltransferases"/>
    <property type="match status" value="1"/>
</dbReference>
<evidence type="ECO:0000259" key="1">
    <source>
        <dbReference type="Pfam" id="PF05050"/>
    </source>
</evidence>
<dbReference type="InterPro" id="IPR029044">
    <property type="entry name" value="Nucleotide-diphossugar_trans"/>
</dbReference>
<feature type="domain" description="Methyltransferase FkbM" evidence="1">
    <location>
        <begin position="379"/>
        <end position="533"/>
    </location>
</feature>
<keyword evidence="3" id="KW-1185">Reference proteome</keyword>
<comment type="caution">
    <text evidence="2">The sequence shown here is derived from an EMBL/GenBank/DDBJ whole genome shotgun (WGS) entry which is preliminary data.</text>
</comment>
<accession>A0ABW3NS64</accession>
<keyword evidence="2" id="KW-0489">Methyltransferase</keyword>
<dbReference type="Gene3D" id="3.40.50.150">
    <property type="entry name" value="Vaccinia Virus protein VP39"/>
    <property type="match status" value="1"/>
</dbReference>
<sequence length="567" mass="65701">MKSELAPVILFVYNRPWHTRQVLESLKSNSLARESKLYIFSDGPKLNADYDEISRIKEVRQLIQEENWCGEVEIIEREENLGLAQSVISGVSEIISKHGKVIVLEDDLVIGKHFLEFLNEGLDVYEEQKEVFGISAYKFHSVSTIQEPTFFLPIMSSWGYATWSDRWDRINFDADELNRKLNSKGISAELDFGNISFYNMFQDEVKGKIDSWAIRFYVSMYLEKGVFLFPNTSLLLNMGFDGTGVHSGFSMPFHHKTNPKLNKKIEVNWERLVLDSDIVENTKQGTYHSQKNKGKGFKGFLKRTIPPEFIQFARRKLNRDSKDQEHLSQFPRYTRTRKELLGVEIDIPDLASFNFMYREIFVQEIYKFYTGKKKPYIIDGGANIGLSTIYFKNLYPDSRIIAFEPDPEIFEILKGNLEKFNYQELEMRNKALWDKEKELDFWSEGADGGLLSAIDNTNKASAKIGTVSLNRFLNQEVDLLKLDIEGAETAVLKDIQPNLNKVKRIFIEYHSFKDKPQNIDEILSILIKTGFRLHINSPGISSKSPFVKLNVYNNMDMQLNIYGFKEN</sequence>
<dbReference type="InterPro" id="IPR052514">
    <property type="entry name" value="SAM-dependent_MTase"/>
</dbReference>
<dbReference type="EMBL" id="JBHTLI010000001">
    <property type="protein sequence ID" value="MFD1095222.1"/>
    <property type="molecule type" value="Genomic_DNA"/>
</dbReference>
<protein>
    <submittedName>
        <fullName evidence="2">FkbM family methyltransferase</fullName>
    </submittedName>
</protein>
<dbReference type="Proteomes" id="UP001597131">
    <property type="component" value="Unassembled WGS sequence"/>
</dbReference>
<organism evidence="2 3">
    <name type="scientific">Salegentibacter chungangensis</name>
    <dbReference type="NCBI Taxonomy" id="1335724"/>
    <lineage>
        <taxon>Bacteria</taxon>
        <taxon>Pseudomonadati</taxon>
        <taxon>Bacteroidota</taxon>
        <taxon>Flavobacteriia</taxon>
        <taxon>Flavobacteriales</taxon>
        <taxon>Flavobacteriaceae</taxon>
        <taxon>Salegentibacter</taxon>
    </lineage>
</organism>
<dbReference type="PANTHER" id="PTHR34203">
    <property type="entry name" value="METHYLTRANSFERASE, FKBM FAMILY PROTEIN"/>
    <property type="match status" value="1"/>
</dbReference>
<name>A0ABW3NS64_9FLAO</name>
<keyword evidence="2" id="KW-0808">Transferase</keyword>
<evidence type="ECO:0000313" key="3">
    <source>
        <dbReference type="Proteomes" id="UP001597131"/>
    </source>
</evidence>
<proteinExistence type="predicted"/>
<evidence type="ECO:0000313" key="2">
    <source>
        <dbReference type="EMBL" id="MFD1095222.1"/>
    </source>
</evidence>
<dbReference type="NCBIfam" id="TIGR01444">
    <property type="entry name" value="fkbM_fam"/>
    <property type="match status" value="1"/>
</dbReference>
<dbReference type="InterPro" id="IPR006342">
    <property type="entry name" value="FkbM_mtfrase"/>
</dbReference>
<dbReference type="RefSeq" id="WP_380743782.1">
    <property type="nucleotide sequence ID" value="NZ_JBHTLI010000001.1"/>
</dbReference>
<dbReference type="InterPro" id="IPR029063">
    <property type="entry name" value="SAM-dependent_MTases_sf"/>
</dbReference>
<dbReference type="GO" id="GO:0008168">
    <property type="term" value="F:methyltransferase activity"/>
    <property type="evidence" value="ECO:0007669"/>
    <property type="project" value="UniProtKB-KW"/>
</dbReference>
<reference evidence="3" key="1">
    <citation type="journal article" date="2019" name="Int. J. Syst. Evol. Microbiol.">
        <title>The Global Catalogue of Microorganisms (GCM) 10K type strain sequencing project: providing services to taxonomists for standard genome sequencing and annotation.</title>
        <authorList>
            <consortium name="The Broad Institute Genomics Platform"/>
            <consortium name="The Broad Institute Genome Sequencing Center for Infectious Disease"/>
            <person name="Wu L."/>
            <person name="Ma J."/>
        </authorList>
    </citation>
    <scope>NUCLEOTIDE SEQUENCE [LARGE SCALE GENOMIC DNA]</scope>
    <source>
        <strain evidence="3">CCUG 64793</strain>
    </source>
</reference>
<dbReference type="Gene3D" id="3.90.550.10">
    <property type="entry name" value="Spore Coat Polysaccharide Biosynthesis Protein SpsA, Chain A"/>
    <property type="match status" value="1"/>
</dbReference>
<dbReference type="SUPFAM" id="SSF53448">
    <property type="entry name" value="Nucleotide-diphospho-sugar transferases"/>
    <property type="match status" value="1"/>
</dbReference>